<dbReference type="KEGG" id="prr:AT705_18115"/>
<proteinExistence type="predicted"/>
<reference evidence="2 3" key="1">
    <citation type="submission" date="2015-12" db="EMBL/GenBank/DDBJ databases">
        <title>Complete genome sequence of Pseudoalteromonas rubra SCSIO 6842, harboring a conjugative plasmid.</title>
        <authorList>
            <person name="Li B."/>
            <person name="Wang X."/>
        </authorList>
    </citation>
    <scope>NUCLEOTIDE SEQUENCE [LARGE SCALE GENOMIC DNA]</scope>
    <source>
        <strain evidence="2 3">SCSIO 6842</strain>
    </source>
</reference>
<organism evidence="2 3">
    <name type="scientific">Pseudoalteromonas rubra</name>
    <dbReference type="NCBI Taxonomy" id="43658"/>
    <lineage>
        <taxon>Bacteria</taxon>
        <taxon>Pseudomonadati</taxon>
        <taxon>Pseudomonadota</taxon>
        <taxon>Gammaproteobacteria</taxon>
        <taxon>Alteromonadales</taxon>
        <taxon>Pseudoalteromonadaceae</taxon>
        <taxon>Pseudoalteromonas</taxon>
    </lineage>
</organism>
<evidence type="ECO:0000313" key="2">
    <source>
        <dbReference type="EMBL" id="ALU44688.1"/>
    </source>
</evidence>
<accession>A0A0U3IAD9</accession>
<protein>
    <submittedName>
        <fullName evidence="2">Uncharacterized protein</fullName>
    </submittedName>
</protein>
<feature type="signal peptide" evidence="1">
    <location>
        <begin position="1"/>
        <end position="24"/>
    </location>
</feature>
<name>A0A0U3IAD9_9GAMM</name>
<sequence length="265" mass="29386">MQLAQKNVIGFGSLLALFSGSGLAGTITELKVDGNTVIFKTSDVKSHAVPDCVQAAHKADWAIDLNTLPGQAKYSTLVTAMSAKAQVAITSAQTCLNDSSLEKVQSVSMVHTPNQTPGLKFAGITHSMNADFSNRDDLSALMAMDKKCDASFAGSRVMLWDDHRSMKGNYPEQLTKREVVILDPVEHISYLRDPNRPNYTVMKREITFKNGQYISEQEWGNPGFSKAPFCNDFSTTSEHYFVYVMYNHKVRKQTCNYTISLACVY</sequence>
<keyword evidence="1" id="KW-0732">Signal</keyword>
<evidence type="ECO:0000313" key="3">
    <source>
        <dbReference type="Proteomes" id="UP000069015"/>
    </source>
</evidence>
<dbReference type="Proteomes" id="UP000069015">
    <property type="component" value="Chromosome 1"/>
</dbReference>
<dbReference type="EMBL" id="CP013611">
    <property type="protein sequence ID" value="ALU44688.1"/>
    <property type="molecule type" value="Genomic_DNA"/>
</dbReference>
<feature type="chain" id="PRO_5006839896" evidence="1">
    <location>
        <begin position="25"/>
        <end position="265"/>
    </location>
</feature>
<dbReference type="AlphaFoldDB" id="A0A0U3IAD9"/>
<dbReference type="RefSeq" id="WP_058797659.1">
    <property type="nucleotide sequence ID" value="NZ_CP013611.1"/>
</dbReference>
<gene>
    <name evidence="2" type="ORF">AT705_18115</name>
</gene>
<evidence type="ECO:0000256" key="1">
    <source>
        <dbReference type="SAM" id="SignalP"/>
    </source>
</evidence>